<sequence>MLDEWATYITRKYGHKQLSSSTYLSEAEPFLERYAKRSPENQALIGAAGNLVSSENFLALIEGDKDEEGDLQRDQGTVPSSPKSPDSVTQDQGLIVFFPGIPGCAKSALCKEIINTPGGLSDNRPMHSLMGDLIKGRYWPLISDQLKKKPNTITLADKNAPNEEVWRQIEGMTQRFRVTAVPVVPESEGTDTNPFSLDALAVFIYRVLQRANHPGNLDKSSKNPGYVLLMFYHLYDGKSRRNFDSELYERFGSLVKMPVLKPDRDPLPDAVKAILEEGINLFRLHQSKHGRSEPSKGTYAREWSQWESILRKIFTDNATPFRCHLNRQRFGNIIFAAVTLLPGKIVNLLKKGQSAEADPSAKNFLKDKELQNNLKKAHITLAHKRSHGVAAVASYGIYLHQNVPLEFTALIFSDKAAALEARLGSVDCEKVNSKNEWPHATIWTAPNVPPKEANTLPELVSKGKATRLVIDPPIIIPGVLDFY</sequence>
<reference evidence="2" key="1">
    <citation type="submission" date="2022-08" db="EMBL/GenBank/DDBJ databases">
        <authorList>
            <person name="Marques A."/>
        </authorList>
    </citation>
    <scope>NUCLEOTIDE SEQUENCE</scope>
    <source>
        <strain evidence="2">RhyPub2mFocal</strain>
        <tissue evidence="2">Leaves</tissue>
    </source>
</reference>
<feature type="compositionally biased region" description="Polar residues" evidence="1">
    <location>
        <begin position="74"/>
        <end position="89"/>
    </location>
</feature>
<gene>
    <name evidence="2" type="ORF">LUZ62_086528</name>
</gene>
<evidence type="ECO:0000313" key="3">
    <source>
        <dbReference type="Proteomes" id="UP001140206"/>
    </source>
</evidence>
<evidence type="ECO:0000256" key="1">
    <source>
        <dbReference type="SAM" id="MobiDB-lite"/>
    </source>
</evidence>
<evidence type="ECO:0000313" key="2">
    <source>
        <dbReference type="EMBL" id="KAJ4752123.1"/>
    </source>
</evidence>
<name>A0AAV8CDV4_9POAL</name>
<dbReference type="GO" id="GO:0003972">
    <property type="term" value="F:RNA ligase (ATP) activity"/>
    <property type="evidence" value="ECO:0007669"/>
    <property type="project" value="InterPro"/>
</dbReference>
<feature type="region of interest" description="Disordered" evidence="1">
    <location>
        <begin position="68"/>
        <end position="89"/>
    </location>
</feature>
<protein>
    <submittedName>
        <fullName evidence="2">RNA ligase isoform 3</fullName>
    </submittedName>
</protein>
<accession>A0AAV8CDV4</accession>
<proteinExistence type="predicted"/>
<dbReference type="AlphaFoldDB" id="A0AAV8CDV4"/>
<dbReference type="PANTHER" id="PTHR35460">
    <property type="entry name" value="TRNA LIGASE 1"/>
    <property type="match status" value="1"/>
</dbReference>
<comment type="caution">
    <text evidence="2">The sequence shown here is derived from an EMBL/GenBank/DDBJ whole genome shotgun (WGS) entry which is preliminary data.</text>
</comment>
<dbReference type="GO" id="GO:0006388">
    <property type="term" value="P:tRNA splicing, via endonucleolytic cleavage and ligation"/>
    <property type="evidence" value="ECO:0007669"/>
    <property type="project" value="InterPro"/>
</dbReference>
<keyword evidence="3" id="KW-1185">Reference proteome</keyword>
<dbReference type="Proteomes" id="UP001140206">
    <property type="component" value="Chromosome 5"/>
</dbReference>
<organism evidence="2 3">
    <name type="scientific">Rhynchospora pubera</name>
    <dbReference type="NCBI Taxonomy" id="906938"/>
    <lineage>
        <taxon>Eukaryota</taxon>
        <taxon>Viridiplantae</taxon>
        <taxon>Streptophyta</taxon>
        <taxon>Embryophyta</taxon>
        <taxon>Tracheophyta</taxon>
        <taxon>Spermatophyta</taxon>
        <taxon>Magnoliopsida</taxon>
        <taxon>Liliopsida</taxon>
        <taxon>Poales</taxon>
        <taxon>Cyperaceae</taxon>
        <taxon>Cyperoideae</taxon>
        <taxon>Rhynchosporeae</taxon>
        <taxon>Rhynchospora</taxon>
    </lineage>
</organism>
<dbReference type="InterPro" id="IPR038837">
    <property type="entry name" value="tRNA_ligase_1"/>
</dbReference>
<dbReference type="PANTHER" id="PTHR35460:SF1">
    <property type="entry name" value="TRNA LIGASE 1"/>
    <property type="match status" value="1"/>
</dbReference>
<dbReference type="EMBL" id="JAMFTS010000005">
    <property type="protein sequence ID" value="KAJ4752123.1"/>
    <property type="molecule type" value="Genomic_DNA"/>
</dbReference>
<keyword evidence="2" id="KW-0436">Ligase</keyword>